<dbReference type="InterPro" id="IPR014732">
    <property type="entry name" value="OMPdecase"/>
</dbReference>
<feature type="active site" description="Proton donor" evidence="7">
    <location>
        <position position="62"/>
    </location>
</feature>
<dbReference type="EC" id="4.1.1.23" evidence="7"/>
<dbReference type="InterPro" id="IPR001754">
    <property type="entry name" value="OMPdeCOase_dom"/>
</dbReference>
<feature type="binding site" evidence="7">
    <location>
        <position position="185"/>
    </location>
    <ligand>
        <name>substrate</name>
    </ligand>
</feature>
<feature type="binding site" evidence="7">
    <location>
        <position position="123"/>
    </location>
    <ligand>
        <name>substrate</name>
    </ligand>
</feature>
<dbReference type="SMART" id="SM00934">
    <property type="entry name" value="OMPdecase"/>
    <property type="match status" value="1"/>
</dbReference>
<evidence type="ECO:0000313" key="11">
    <source>
        <dbReference type="Proteomes" id="UP001519292"/>
    </source>
</evidence>
<comment type="subunit">
    <text evidence="7">Homodimer.</text>
</comment>
<dbReference type="NCBIfam" id="TIGR01740">
    <property type="entry name" value="pyrF"/>
    <property type="match status" value="1"/>
</dbReference>
<comment type="pathway">
    <text evidence="2 7 8">Pyrimidine metabolism; UMP biosynthesis via de novo pathway; UMP from orotate: step 2/2.</text>
</comment>
<dbReference type="Pfam" id="PF00215">
    <property type="entry name" value="OMPdecase"/>
    <property type="match status" value="1"/>
</dbReference>
<feature type="binding site" evidence="7">
    <location>
        <position position="214"/>
    </location>
    <ligand>
        <name>substrate</name>
    </ligand>
</feature>
<feature type="binding site" evidence="7">
    <location>
        <begin position="60"/>
        <end position="69"/>
    </location>
    <ligand>
        <name>substrate</name>
    </ligand>
</feature>
<dbReference type="PANTHER" id="PTHR32119:SF2">
    <property type="entry name" value="OROTIDINE 5'-PHOSPHATE DECARBOXYLASE"/>
    <property type="match status" value="1"/>
</dbReference>
<dbReference type="RefSeq" id="WP_209685815.1">
    <property type="nucleotide sequence ID" value="NZ_JAGGLU010000001.1"/>
</dbReference>
<name>A0ABS4MC17_9LACO</name>
<dbReference type="InterPro" id="IPR047596">
    <property type="entry name" value="OMPdecase_bac"/>
</dbReference>
<protein>
    <recommendedName>
        <fullName evidence="7">Orotidine 5'-phosphate decarboxylase</fullName>
        <ecNumber evidence="7">4.1.1.23</ecNumber>
    </recommendedName>
    <alternativeName>
        <fullName evidence="7">OMP decarboxylase</fullName>
        <shortName evidence="7">OMPDCase</shortName>
        <shortName evidence="7">OMPdecase</shortName>
    </alternativeName>
</protein>
<feature type="binding site" evidence="7">
    <location>
        <position position="213"/>
    </location>
    <ligand>
        <name>substrate</name>
    </ligand>
</feature>
<evidence type="ECO:0000256" key="3">
    <source>
        <dbReference type="ARBA" id="ARBA00022793"/>
    </source>
</evidence>
<evidence type="ECO:0000256" key="4">
    <source>
        <dbReference type="ARBA" id="ARBA00022975"/>
    </source>
</evidence>
<comment type="similarity">
    <text evidence="7">Belongs to the OMP decarboxylase family. Type 1 subfamily.</text>
</comment>
<evidence type="ECO:0000256" key="5">
    <source>
        <dbReference type="ARBA" id="ARBA00023239"/>
    </source>
</evidence>
<dbReference type="HAMAP" id="MF_01200_B">
    <property type="entry name" value="OMPdecase_type1_B"/>
    <property type="match status" value="1"/>
</dbReference>
<reference evidence="10 11" key="1">
    <citation type="submission" date="2021-03" db="EMBL/GenBank/DDBJ databases">
        <title>Genomic Encyclopedia of Type Strains, Phase IV (KMG-IV): sequencing the most valuable type-strain genomes for metagenomic binning, comparative biology and taxonomic classification.</title>
        <authorList>
            <person name="Goeker M."/>
        </authorList>
    </citation>
    <scope>NUCLEOTIDE SEQUENCE [LARGE SCALE GENOMIC DNA]</scope>
    <source>
        <strain evidence="10 11">DSM 101872</strain>
    </source>
</reference>
<keyword evidence="4 7" id="KW-0665">Pyrimidine biosynthesis</keyword>
<evidence type="ECO:0000313" key="10">
    <source>
        <dbReference type="EMBL" id="MBP2057215.1"/>
    </source>
</evidence>
<dbReference type="NCBIfam" id="NF001273">
    <property type="entry name" value="PRK00230.1"/>
    <property type="match status" value="1"/>
</dbReference>
<sequence length="234" mass="25688">MTQPVIVALDLDNEKDLETILAKLGKPQDVFIKIGMELFFNAGPNLVSDLAKKGYKIFLDLKMNDIPNTVYNGARQLARLGIKLTTVHALGGSEMIKAAKQGLIDGSLDARQVPKLLVVTELTSISPSILKNEQNCNLSMKQQVISLAKLAKNSNADGVICSALEVRDLRQAIGDNFLYITPGIRMDSNTGDQMRVTTPTQAKEWGASAIVVGRPIIQADNPEKMYQKFKKEFN</sequence>
<dbReference type="PROSITE" id="PS00156">
    <property type="entry name" value="OMPDECASE"/>
    <property type="match status" value="1"/>
</dbReference>
<dbReference type="InterPro" id="IPR011060">
    <property type="entry name" value="RibuloseP-bd_barrel"/>
</dbReference>
<organism evidence="10 11">
    <name type="scientific">Lactobacillus colini</name>
    <dbReference type="NCBI Taxonomy" id="1819254"/>
    <lineage>
        <taxon>Bacteria</taxon>
        <taxon>Bacillati</taxon>
        <taxon>Bacillota</taxon>
        <taxon>Bacilli</taxon>
        <taxon>Lactobacillales</taxon>
        <taxon>Lactobacillaceae</taxon>
        <taxon>Lactobacillus</taxon>
    </lineage>
</organism>
<dbReference type="PANTHER" id="PTHR32119">
    <property type="entry name" value="OROTIDINE 5'-PHOSPHATE DECARBOXYLASE"/>
    <property type="match status" value="1"/>
</dbReference>
<dbReference type="Gene3D" id="3.20.20.70">
    <property type="entry name" value="Aldolase class I"/>
    <property type="match status" value="1"/>
</dbReference>
<proteinExistence type="inferred from homology"/>
<dbReference type="SUPFAM" id="SSF51366">
    <property type="entry name" value="Ribulose-phoshate binding barrel"/>
    <property type="match status" value="1"/>
</dbReference>
<evidence type="ECO:0000256" key="1">
    <source>
        <dbReference type="ARBA" id="ARBA00002356"/>
    </source>
</evidence>
<gene>
    <name evidence="7" type="primary">pyrF</name>
    <name evidence="10" type="ORF">J2Z60_000377</name>
</gene>
<dbReference type="InterPro" id="IPR018089">
    <property type="entry name" value="OMPdecase_AS"/>
</dbReference>
<comment type="catalytic activity">
    <reaction evidence="6 7 8">
        <text>orotidine 5'-phosphate + H(+) = UMP + CO2</text>
        <dbReference type="Rhea" id="RHEA:11596"/>
        <dbReference type="ChEBI" id="CHEBI:15378"/>
        <dbReference type="ChEBI" id="CHEBI:16526"/>
        <dbReference type="ChEBI" id="CHEBI:57538"/>
        <dbReference type="ChEBI" id="CHEBI:57865"/>
        <dbReference type="EC" id="4.1.1.23"/>
    </reaction>
</comment>
<keyword evidence="11" id="KW-1185">Reference proteome</keyword>
<feature type="binding site" evidence="7">
    <location>
        <position position="10"/>
    </location>
    <ligand>
        <name>substrate</name>
    </ligand>
</feature>
<dbReference type="EMBL" id="JAGGLU010000001">
    <property type="protein sequence ID" value="MBP2057215.1"/>
    <property type="molecule type" value="Genomic_DNA"/>
</dbReference>
<keyword evidence="5 7" id="KW-0456">Lyase</keyword>
<evidence type="ECO:0000256" key="8">
    <source>
        <dbReference type="RuleBase" id="RU000512"/>
    </source>
</evidence>
<evidence type="ECO:0000259" key="9">
    <source>
        <dbReference type="SMART" id="SM00934"/>
    </source>
</evidence>
<feature type="binding site" evidence="7">
    <location>
        <position position="33"/>
    </location>
    <ligand>
        <name>substrate</name>
    </ligand>
</feature>
<evidence type="ECO:0000256" key="2">
    <source>
        <dbReference type="ARBA" id="ARBA00004861"/>
    </source>
</evidence>
<dbReference type="InterPro" id="IPR013785">
    <property type="entry name" value="Aldolase_TIM"/>
</dbReference>
<feature type="domain" description="Orotidine 5'-phosphate decarboxylase" evidence="9">
    <location>
        <begin position="4"/>
        <end position="229"/>
    </location>
</feature>
<comment type="caution">
    <text evidence="10">The sequence shown here is derived from an EMBL/GenBank/DDBJ whole genome shotgun (WGS) entry which is preliminary data.</text>
</comment>
<comment type="function">
    <text evidence="1 7">Catalyzes the decarboxylation of orotidine 5'-monophosphate (OMP) to uridine 5'-monophosphate (UMP).</text>
</comment>
<dbReference type="CDD" id="cd04725">
    <property type="entry name" value="OMP_decarboxylase_like"/>
    <property type="match status" value="1"/>
</dbReference>
<evidence type="ECO:0000256" key="7">
    <source>
        <dbReference type="HAMAP-Rule" id="MF_01200"/>
    </source>
</evidence>
<evidence type="ECO:0000256" key="6">
    <source>
        <dbReference type="ARBA" id="ARBA00049157"/>
    </source>
</evidence>
<accession>A0ABS4MC17</accession>
<keyword evidence="3 7" id="KW-0210">Decarboxylase</keyword>
<dbReference type="Proteomes" id="UP001519292">
    <property type="component" value="Unassembled WGS sequence"/>
</dbReference>
<dbReference type="GO" id="GO:0004590">
    <property type="term" value="F:orotidine-5'-phosphate decarboxylase activity"/>
    <property type="evidence" value="ECO:0007669"/>
    <property type="project" value="UniProtKB-EC"/>
</dbReference>
<feature type="binding site" evidence="7">
    <location>
        <position position="193"/>
    </location>
    <ligand>
        <name>substrate</name>
    </ligand>
</feature>